<proteinExistence type="predicted"/>
<name>A0A432W5P6_9GAMM</name>
<gene>
    <name evidence="1" type="ORF">CWE09_01265</name>
</gene>
<reference evidence="1 2" key="1">
    <citation type="journal article" date="2011" name="Front. Microbiol.">
        <title>Genomic signatures of strain selection and enhancement in Bacillus atrophaeus var. globigii, a historical biowarfare simulant.</title>
        <authorList>
            <person name="Gibbons H.S."/>
            <person name="Broomall S.M."/>
            <person name="McNew L.A."/>
            <person name="Daligault H."/>
            <person name="Chapman C."/>
            <person name="Bruce D."/>
            <person name="Karavis M."/>
            <person name="Krepps M."/>
            <person name="McGregor P.A."/>
            <person name="Hong C."/>
            <person name="Park K.H."/>
            <person name="Akmal A."/>
            <person name="Feldman A."/>
            <person name="Lin J.S."/>
            <person name="Chang W.E."/>
            <person name="Higgs B.W."/>
            <person name="Demirev P."/>
            <person name="Lindquist J."/>
            <person name="Liem A."/>
            <person name="Fochler E."/>
            <person name="Read T.D."/>
            <person name="Tapia R."/>
            <person name="Johnson S."/>
            <person name="Bishop-Lilly K.A."/>
            <person name="Detter C."/>
            <person name="Han C."/>
            <person name="Sozhamannan S."/>
            <person name="Rosenzweig C.N."/>
            <person name="Skowronski E.W."/>
        </authorList>
    </citation>
    <scope>NUCLEOTIDE SEQUENCE [LARGE SCALE GENOMIC DNA]</scope>
    <source>
        <strain evidence="1 2">MLST1</strain>
    </source>
</reference>
<evidence type="ECO:0000313" key="2">
    <source>
        <dbReference type="Proteomes" id="UP000288293"/>
    </source>
</evidence>
<dbReference type="RefSeq" id="WP_126802093.1">
    <property type="nucleotide sequence ID" value="NZ_PIPL01000001.1"/>
</dbReference>
<accession>A0A432W5P6</accession>
<evidence type="ECO:0000313" key="1">
    <source>
        <dbReference type="EMBL" id="RUO25394.1"/>
    </source>
</evidence>
<protein>
    <submittedName>
        <fullName evidence="1">Uncharacterized protein</fullName>
    </submittedName>
</protein>
<organism evidence="1 2">
    <name type="scientific">Aliidiomarina minuta</name>
    <dbReference type="NCBI Taxonomy" id="880057"/>
    <lineage>
        <taxon>Bacteria</taxon>
        <taxon>Pseudomonadati</taxon>
        <taxon>Pseudomonadota</taxon>
        <taxon>Gammaproteobacteria</taxon>
        <taxon>Alteromonadales</taxon>
        <taxon>Idiomarinaceae</taxon>
        <taxon>Aliidiomarina</taxon>
    </lineage>
</organism>
<dbReference type="Proteomes" id="UP000288293">
    <property type="component" value="Unassembled WGS sequence"/>
</dbReference>
<keyword evidence="2" id="KW-1185">Reference proteome</keyword>
<sequence length="366" mass="42392">MLTIDDLEHSLQETKLTEVEPDLWPFCLFLLAARQRYLAPSYVRKQIKAMQQSDQLKPGFLAQSCLIIHKRQQLGICPTITLAKLARRASLRDSAELIARALLNQQQTQSWPATGNITPLPAKLLRALLRWPEQTGLLERVLEILHSQPRLSTQLCAQATLFTEQTKTLSLKPALLLLGPERSRELLLLSHFETSLTHPYFPLRESLLERRRLMNEVLLKLQQQFDWQFPCRIELLTYLLIYDCWRHSKWTTQSTWTVDSRYPVTSINHWLLTKRPLKGHWAKRLVRYWQLPLQINNLLVPESKQVSQQKAALELAIACIHYTDDPHQALKAPLKACKLTAEDYAKLVELSMIETGHFSPLPQATY</sequence>
<dbReference type="OrthoDB" id="6399320at2"/>
<dbReference type="EMBL" id="PIPL01000001">
    <property type="protein sequence ID" value="RUO25394.1"/>
    <property type="molecule type" value="Genomic_DNA"/>
</dbReference>
<dbReference type="AlphaFoldDB" id="A0A432W5P6"/>
<comment type="caution">
    <text evidence="1">The sequence shown here is derived from an EMBL/GenBank/DDBJ whole genome shotgun (WGS) entry which is preliminary data.</text>
</comment>